<evidence type="ECO:0000313" key="2">
    <source>
        <dbReference type="EMBL" id="KAJ3481857.1"/>
    </source>
</evidence>
<organism evidence="2 3">
    <name type="scientific">Meripilus lineatus</name>
    <dbReference type="NCBI Taxonomy" id="2056292"/>
    <lineage>
        <taxon>Eukaryota</taxon>
        <taxon>Fungi</taxon>
        <taxon>Dikarya</taxon>
        <taxon>Basidiomycota</taxon>
        <taxon>Agaricomycotina</taxon>
        <taxon>Agaricomycetes</taxon>
        <taxon>Polyporales</taxon>
        <taxon>Meripilaceae</taxon>
        <taxon>Meripilus</taxon>
    </lineage>
</organism>
<proteinExistence type="predicted"/>
<protein>
    <submittedName>
        <fullName evidence="2">Uncharacterized protein</fullName>
    </submittedName>
</protein>
<dbReference type="AlphaFoldDB" id="A0AAD5V105"/>
<reference evidence="2" key="1">
    <citation type="submission" date="2022-07" db="EMBL/GenBank/DDBJ databases">
        <title>Genome Sequence of Physisporinus lineatus.</title>
        <authorList>
            <person name="Buettner E."/>
        </authorList>
    </citation>
    <scope>NUCLEOTIDE SEQUENCE</scope>
    <source>
        <strain evidence="2">VT162</strain>
    </source>
</reference>
<dbReference type="EMBL" id="JANAWD010000300">
    <property type="protein sequence ID" value="KAJ3481857.1"/>
    <property type="molecule type" value="Genomic_DNA"/>
</dbReference>
<sequence>MEDRSTELILEERTYQVVLTRPLDYRMCVVKDDQTSYHREIDSQWFVLLNPVLTQQSRHHPERDISSSPTMDLRPEYGHFSSLAPHTPTLDALQEQSLIGPSPSSHPFRGYKIS</sequence>
<name>A0AAD5V105_9APHY</name>
<feature type="region of interest" description="Disordered" evidence="1">
    <location>
        <begin position="57"/>
        <end position="114"/>
    </location>
</feature>
<evidence type="ECO:0000256" key="1">
    <source>
        <dbReference type="SAM" id="MobiDB-lite"/>
    </source>
</evidence>
<feature type="compositionally biased region" description="Polar residues" evidence="1">
    <location>
        <begin position="94"/>
        <end position="105"/>
    </location>
</feature>
<evidence type="ECO:0000313" key="3">
    <source>
        <dbReference type="Proteomes" id="UP001212997"/>
    </source>
</evidence>
<keyword evidence="3" id="KW-1185">Reference proteome</keyword>
<accession>A0AAD5V105</accession>
<gene>
    <name evidence="2" type="ORF">NLI96_g7375</name>
</gene>
<dbReference type="Proteomes" id="UP001212997">
    <property type="component" value="Unassembled WGS sequence"/>
</dbReference>
<comment type="caution">
    <text evidence="2">The sequence shown here is derived from an EMBL/GenBank/DDBJ whole genome shotgun (WGS) entry which is preliminary data.</text>
</comment>